<dbReference type="Proteomes" id="UP000233524">
    <property type="component" value="Unassembled WGS sequence"/>
</dbReference>
<evidence type="ECO:0000313" key="3">
    <source>
        <dbReference type="Proteomes" id="UP000233524"/>
    </source>
</evidence>
<sequence>MRSSVLAGLYVCHNGNFLCPIIAGEPLSYCNGACYSTFMYTCSGGALAQLPRLEGAFTLTVSNPKIEADGWPVTACSQHLWIGGETCSYCPAETVGEENCPPGNVTALYAPSGLATMVPGGQQYYLDPYWFVGYTQAHSASIPSGSTVGGFAAFENGGFVNLNEGALGWVACYPTASGGGDGRWTLSARNETNANVGQGCFAVNLKVTPAEAPAAWQYT</sequence>
<organism evidence="2 3">
    <name type="scientific">Lomentospora prolificans</name>
    <dbReference type="NCBI Taxonomy" id="41688"/>
    <lineage>
        <taxon>Eukaryota</taxon>
        <taxon>Fungi</taxon>
        <taxon>Dikarya</taxon>
        <taxon>Ascomycota</taxon>
        <taxon>Pezizomycotina</taxon>
        <taxon>Sordariomycetes</taxon>
        <taxon>Hypocreomycetidae</taxon>
        <taxon>Microascales</taxon>
        <taxon>Microascaceae</taxon>
        <taxon>Lomentospora</taxon>
    </lineage>
</organism>
<protein>
    <recommendedName>
        <fullName evidence="1">Endo-1,3(4)-beta-glucanase 1 carbohydrate binding domain-containing protein</fullName>
    </recommendedName>
</protein>
<dbReference type="AlphaFoldDB" id="A0A2N3NF58"/>
<dbReference type="InParanoid" id="A0A2N3NF58"/>
<reference evidence="2 3" key="1">
    <citation type="journal article" date="2017" name="G3 (Bethesda)">
        <title>First Draft Genome Sequence of the Pathogenic Fungus Lomentospora prolificans (Formerly Scedosporium prolificans).</title>
        <authorList>
            <person name="Luo R."/>
            <person name="Zimin A."/>
            <person name="Workman R."/>
            <person name="Fan Y."/>
            <person name="Pertea G."/>
            <person name="Grossman N."/>
            <person name="Wear M.P."/>
            <person name="Jia B."/>
            <person name="Miller H."/>
            <person name="Casadevall A."/>
            <person name="Timp W."/>
            <person name="Zhang S.X."/>
            <person name="Salzberg S.L."/>
        </authorList>
    </citation>
    <scope>NUCLEOTIDE SEQUENCE [LARGE SCALE GENOMIC DNA]</scope>
    <source>
        <strain evidence="2 3">JHH-5317</strain>
    </source>
</reference>
<name>A0A2N3NF58_9PEZI</name>
<dbReference type="Pfam" id="PF10645">
    <property type="entry name" value="Carb_bind"/>
    <property type="match status" value="1"/>
</dbReference>
<dbReference type="VEuPathDB" id="FungiDB:jhhlp_002877"/>
<proteinExistence type="predicted"/>
<keyword evidence="3" id="KW-1185">Reference proteome</keyword>
<dbReference type="PANTHER" id="PTHR42047">
    <property type="entry name" value="PROTEIN, PUTATIVE (AFU_ORTHOLOGUE AFUA_6G03560)-RELATED"/>
    <property type="match status" value="1"/>
</dbReference>
<comment type="caution">
    <text evidence="2">The sequence shown here is derived from an EMBL/GenBank/DDBJ whole genome shotgun (WGS) entry which is preliminary data.</text>
</comment>
<dbReference type="InterPro" id="IPR018909">
    <property type="entry name" value="Eng1_septum"/>
</dbReference>
<accession>A0A2N3NF58</accession>
<dbReference type="EMBL" id="NLAX01000008">
    <property type="protein sequence ID" value="PKS11116.1"/>
    <property type="molecule type" value="Genomic_DNA"/>
</dbReference>
<feature type="domain" description="Endo-1,3(4)-beta-glucanase 1 carbohydrate binding" evidence="1">
    <location>
        <begin position="9"/>
        <end position="47"/>
    </location>
</feature>
<dbReference type="GO" id="GO:0030246">
    <property type="term" value="F:carbohydrate binding"/>
    <property type="evidence" value="ECO:0007669"/>
    <property type="project" value="InterPro"/>
</dbReference>
<evidence type="ECO:0000313" key="2">
    <source>
        <dbReference type="EMBL" id="PKS11116.1"/>
    </source>
</evidence>
<gene>
    <name evidence="2" type="ORF">jhhlp_002877</name>
</gene>
<dbReference type="PANTHER" id="PTHR42047:SF1">
    <property type="entry name" value="PROTEIN, PUTATIVE (AFU_ORTHOLOGUE AFUA_6G03560)-RELATED"/>
    <property type="match status" value="1"/>
</dbReference>
<dbReference type="InterPro" id="IPR052820">
    <property type="entry name" value="PhiA_domain"/>
</dbReference>
<dbReference type="OrthoDB" id="5430620at2759"/>
<evidence type="ECO:0000259" key="1">
    <source>
        <dbReference type="Pfam" id="PF10645"/>
    </source>
</evidence>